<dbReference type="HAMAP" id="MF_00028">
    <property type="entry name" value="CobQ"/>
    <property type="match status" value="1"/>
</dbReference>
<evidence type="ECO:0000256" key="2">
    <source>
        <dbReference type="ARBA" id="ARBA00022573"/>
    </source>
</evidence>
<accession>Q939K5</accession>
<dbReference type="PANTHER" id="PTHR21343:SF1">
    <property type="entry name" value="COBYRIC ACID SYNTHASE"/>
    <property type="match status" value="1"/>
</dbReference>
<dbReference type="InterPro" id="IPR011698">
    <property type="entry name" value="GATase_3"/>
</dbReference>
<dbReference type="InterPro" id="IPR004459">
    <property type="entry name" value="CobQ_synth"/>
</dbReference>
<keyword evidence="2 4" id="KW-0169">Cobalamin biosynthesis</keyword>
<dbReference type="PROSITE" id="PS51273">
    <property type="entry name" value="GATASE_TYPE_1"/>
    <property type="match status" value="1"/>
</dbReference>
<evidence type="ECO:0000259" key="5">
    <source>
        <dbReference type="Pfam" id="PF01656"/>
    </source>
</evidence>
<dbReference type="SUPFAM" id="SSF52540">
    <property type="entry name" value="P-loop containing nucleoside triphosphate hydrolases"/>
    <property type="match status" value="1"/>
</dbReference>
<evidence type="ECO:0000256" key="4">
    <source>
        <dbReference type="HAMAP-Rule" id="MF_00028"/>
    </source>
</evidence>
<sequence length="479" mass="52044">MTGILLTGTSSDAGKSALVTGLCGALRQRGIDVAPFKSQNMSNNSMVCPDGAEIGRAQYLQATAAGVTPEAAMNPVLLKPGTDRRSFIVLMGRPDGELDAGEYATGRKHLAEAAYDAYSDLASRHELIVCEGAGSPAEINLRAGDYVNMGLARHFGLPTVIIGDIDRWRGPGQPLRTWALLEAEERALLKGYIINKFRGDGHSWNPDCRRSPRAPDWRTGRYACWKTLVPCEDALQVDRWPAQSGAGDRLVVAAVRLPRISNSTDIDALATEPGVEVQVTADPATCARADLVVLPGSRATVDDLDWLRKRGIAQAIVQRRREDKPILGICGGFEMMANTIDDDIESSAGSVPGLGVLPARFRFDAEKVVRTAQYHFDELAVDGYEIHHGRFEVDGGEAFLDGVRSGNSFGTMLHGSLENDGFRRRFLHMVARNTGSTWEPDDARPGYQQLRATMIRTLSTAMAEYVDVDAMLAMTGLAR</sequence>
<comment type="pathway">
    <text evidence="1 4">Cofactor biosynthesis; adenosylcobalamin biosynthesis.</text>
</comment>
<dbReference type="InterPro" id="IPR002586">
    <property type="entry name" value="CobQ/CobB/MinD/ParA_Nub-bd_dom"/>
</dbReference>
<dbReference type="PANTHER" id="PTHR21343">
    <property type="entry name" value="DETHIOBIOTIN SYNTHETASE"/>
    <property type="match status" value="1"/>
</dbReference>
<dbReference type="Pfam" id="PF01656">
    <property type="entry name" value="CbiA"/>
    <property type="match status" value="1"/>
</dbReference>
<feature type="domain" description="CobB/CobQ-like glutamine amidotransferase" evidence="6">
    <location>
        <begin position="252"/>
        <end position="421"/>
    </location>
</feature>
<protein>
    <recommendedName>
        <fullName evidence="4">Cobyric acid synthase</fullName>
    </recommendedName>
</protein>
<dbReference type="NCBIfam" id="NF001989">
    <property type="entry name" value="PRK00784.1"/>
    <property type="match status" value="1"/>
</dbReference>
<reference evidence="7" key="1">
    <citation type="journal article" date="2002" name="Microbiology">
        <title>Isolation and characterization of 14 additional genes specifying the anaerobic biosynthesis of cobalamin (vitamin B12) in Propionibacterium freudenreichii (P. shermanii).</title>
        <authorList>
            <person name="Roessner C.A."/>
            <person name="Huang K.X."/>
            <person name="Warren M.J."/>
            <person name="Raux E."/>
            <person name="Scott A.I."/>
        </authorList>
    </citation>
    <scope>NUCLEOTIDE SEQUENCE</scope>
</reference>
<name>Q939K5_PROFR</name>
<dbReference type="Pfam" id="PF07685">
    <property type="entry name" value="GATase_3"/>
    <property type="match status" value="1"/>
</dbReference>
<evidence type="ECO:0000256" key="3">
    <source>
        <dbReference type="ARBA" id="ARBA00022962"/>
    </source>
</evidence>
<dbReference type="CDD" id="cd01750">
    <property type="entry name" value="GATase1_CobQ"/>
    <property type="match status" value="1"/>
</dbReference>
<dbReference type="SUPFAM" id="SSF52317">
    <property type="entry name" value="Class I glutamine amidotransferase-like"/>
    <property type="match status" value="1"/>
</dbReference>
<feature type="active site" evidence="4">
    <location>
        <position position="414"/>
    </location>
</feature>
<comment type="similarity">
    <text evidence="4">Belongs to the CobB/CobQ family. CobQ subfamily.</text>
</comment>
<gene>
    <name evidence="7" type="primary">cbiP</name>
    <name evidence="4" type="synonym">cobQ</name>
</gene>
<dbReference type="Gene3D" id="3.40.50.300">
    <property type="entry name" value="P-loop containing nucleotide triphosphate hydrolases"/>
    <property type="match status" value="1"/>
</dbReference>
<dbReference type="Gene3D" id="3.40.50.880">
    <property type="match status" value="1"/>
</dbReference>
<dbReference type="InterPro" id="IPR029062">
    <property type="entry name" value="Class_I_gatase-like"/>
</dbReference>
<comment type="function">
    <text evidence="4">Catalyzes amidations at positions B, D, E, and G on adenosylcobyrinic A,C-diamide. NH(2) groups are provided by glutamine, and one molecule of ATP is hydrogenolyzed for each amidation.</text>
</comment>
<feature type="active site" description="Nucleophile" evidence="4">
    <location>
        <position position="330"/>
    </location>
</feature>
<dbReference type="GO" id="GO:0009236">
    <property type="term" value="P:cobalamin biosynthetic process"/>
    <property type="evidence" value="ECO:0007669"/>
    <property type="project" value="UniProtKB-UniRule"/>
</dbReference>
<proteinExistence type="inferred from homology"/>
<dbReference type="AlphaFoldDB" id="Q939K5"/>
<dbReference type="GO" id="GO:0003824">
    <property type="term" value="F:catalytic activity"/>
    <property type="evidence" value="ECO:0007669"/>
    <property type="project" value="InterPro"/>
</dbReference>
<dbReference type="EMBL" id="AY033235">
    <property type="protein sequence ID" value="AAK67496.1"/>
    <property type="molecule type" value="Genomic_DNA"/>
</dbReference>
<dbReference type="PROSITE" id="PS51274">
    <property type="entry name" value="GATASE_COBBQ"/>
    <property type="match status" value="1"/>
</dbReference>
<evidence type="ECO:0000259" key="6">
    <source>
        <dbReference type="Pfam" id="PF07685"/>
    </source>
</evidence>
<evidence type="ECO:0000256" key="1">
    <source>
        <dbReference type="ARBA" id="ARBA00004953"/>
    </source>
</evidence>
<feature type="domain" description="CobQ/CobB/MinD/ParA nucleotide binding" evidence="5">
    <location>
        <begin position="4"/>
        <end position="202"/>
    </location>
</feature>
<dbReference type="GO" id="GO:0015420">
    <property type="term" value="F:ABC-type vitamin B12 transporter activity"/>
    <property type="evidence" value="ECO:0007669"/>
    <property type="project" value="UniProtKB-UniRule"/>
</dbReference>
<dbReference type="InterPro" id="IPR033949">
    <property type="entry name" value="CobQ_GATase1"/>
</dbReference>
<dbReference type="InterPro" id="IPR027417">
    <property type="entry name" value="P-loop_NTPase"/>
</dbReference>
<evidence type="ECO:0000313" key="7">
    <source>
        <dbReference type="EMBL" id="AAK67496.1"/>
    </source>
</evidence>
<organism evidence="7">
    <name type="scientific">Propionibacterium freudenreichii subsp. shermanii</name>
    <dbReference type="NCBI Taxonomy" id="1752"/>
    <lineage>
        <taxon>Bacteria</taxon>
        <taxon>Bacillati</taxon>
        <taxon>Actinomycetota</taxon>
        <taxon>Actinomycetes</taxon>
        <taxon>Propionibacteriales</taxon>
        <taxon>Propionibacteriaceae</taxon>
        <taxon>Propionibacterium</taxon>
    </lineage>
</organism>
<dbReference type="UniPathway" id="UPA00148"/>
<dbReference type="NCBIfam" id="TIGR00313">
    <property type="entry name" value="cobQ"/>
    <property type="match status" value="1"/>
</dbReference>
<keyword evidence="3 4" id="KW-0315">Glutamine amidotransferase</keyword>